<dbReference type="GO" id="GO:0051083">
    <property type="term" value="P:'de novo' cotranslational protein folding"/>
    <property type="evidence" value="ECO:0007669"/>
    <property type="project" value="TreeGrafter"/>
</dbReference>
<keyword evidence="7 12" id="KW-0697">Rotamase</keyword>
<dbReference type="InterPro" id="IPR001179">
    <property type="entry name" value="PPIase_FKBP_dom"/>
</dbReference>
<dbReference type="Pfam" id="PF05698">
    <property type="entry name" value="Trigger_C"/>
    <property type="match status" value="1"/>
</dbReference>
<dbReference type="InterPro" id="IPR005215">
    <property type="entry name" value="Trig_fac"/>
</dbReference>
<dbReference type="InterPro" id="IPR027304">
    <property type="entry name" value="Trigger_fact/SurA_dom_sf"/>
</dbReference>
<evidence type="ECO:0000256" key="2">
    <source>
        <dbReference type="ARBA" id="ARBA00005464"/>
    </source>
</evidence>
<evidence type="ECO:0000256" key="3">
    <source>
        <dbReference type="ARBA" id="ARBA00013194"/>
    </source>
</evidence>
<dbReference type="Gene3D" id="3.10.50.40">
    <property type="match status" value="1"/>
</dbReference>
<dbReference type="InterPro" id="IPR036611">
    <property type="entry name" value="Trigger_fac_ribosome-bd_sf"/>
</dbReference>
<evidence type="ECO:0000256" key="4">
    <source>
        <dbReference type="ARBA" id="ARBA00016902"/>
    </source>
</evidence>
<keyword evidence="10 12" id="KW-0131">Cell cycle</keyword>
<dbReference type="PANTHER" id="PTHR30560">
    <property type="entry name" value="TRIGGER FACTOR CHAPERONE AND PEPTIDYL-PROLYL CIS/TRANS ISOMERASE"/>
    <property type="match status" value="1"/>
</dbReference>
<dbReference type="EC" id="5.2.1.8" evidence="3 12"/>
<proteinExistence type="inferred from homology"/>
<evidence type="ECO:0000256" key="12">
    <source>
        <dbReference type="HAMAP-Rule" id="MF_00303"/>
    </source>
</evidence>
<dbReference type="Gene3D" id="3.30.70.1050">
    <property type="entry name" value="Trigger factor ribosome-binding domain"/>
    <property type="match status" value="1"/>
</dbReference>
<evidence type="ECO:0000313" key="16">
    <source>
        <dbReference type="EMBL" id="KGQ69477.1"/>
    </source>
</evidence>
<comment type="catalytic activity">
    <reaction evidence="1 12 13">
        <text>[protein]-peptidylproline (omega=180) = [protein]-peptidylproline (omega=0)</text>
        <dbReference type="Rhea" id="RHEA:16237"/>
        <dbReference type="Rhea" id="RHEA-COMP:10747"/>
        <dbReference type="Rhea" id="RHEA-COMP:10748"/>
        <dbReference type="ChEBI" id="CHEBI:83833"/>
        <dbReference type="ChEBI" id="CHEBI:83834"/>
        <dbReference type="EC" id="5.2.1.8"/>
    </reaction>
</comment>
<dbReference type="EMBL" id="JSUM01000020">
    <property type="protein sequence ID" value="KGQ69477.1"/>
    <property type="molecule type" value="Genomic_DNA"/>
</dbReference>
<evidence type="ECO:0000256" key="10">
    <source>
        <dbReference type="ARBA" id="ARBA00023306"/>
    </source>
</evidence>
<comment type="function">
    <text evidence="12">Involved in protein export. Acts as a chaperone by maintaining the newly synthesized protein in an open conformation. Functions as a peptidyl-prolyl cis-trans isomerase.</text>
</comment>
<comment type="caution">
    <text evidence="16">The sequence shown here is derived from an EMBL/GenBank/DDBJ whole genome shotgun (WGS) entry which is preliminary data.</text>
</comment>
<dbReference type="SUPFAM" id="SSF109998">
    <property type="entry name" value="Triger factor/SurA peptide-binding domain-like"/>
    <property type="match status" value="1"/>
</dbReference>
<dbReference type="OrthoDB" id="9767721at2"/>
<keyword evidence="6 12" id="KW-0132">Cell division</keyword>
<dbReference type="PROSITE" id="PS50059">
    <property type="entry name" value="FKBP_PPIASE"/>
    <property type="match status" value="1"/>
</dbReference>
<gene>
    <name evidence="12" type="primary">tig</name>
    <name evidence="16" type="ORF">OA57_11615</name>
</gene>
<dbReference type="PANTHER" id="PTHR30560:SF3">
    <property type="entry name" value="TRIGGER FACTOR-LIKE PROTEIN TIG, CHLOROPLASTIC"/>
    <property type="match status" value="1"/>
</dbReference>
<dbReference type="NCBIfam" id="TIGR00115">
    <property type="entry name" value="tig"/>
    <property type="match status" value="1"/>
</dbReference>
<dbReference type="Pfam" id="PF00254">
    <property type="entry name" value="FKBP_C"/>
    <property type="match status" value="1"/>
</dbReference>
<dbReference type="GO" id="GO:0043022">
    <property type="term" value="F:ribosome binding"/>
    <property type="evidence" value="ECO:0007669"/>
    <property type="project" value="TreeGrafter"/>
</dbReference>
<dbReference type="GO" id="GO:0003755">
    <property type="term" value="F:peptidyl-prolyl cis-trans isomerase activity"/>
    <property type="evidence" value="ECO:0007669"/>
    <property type="project" value="UniProtKB-UniRule"/>
</dbReference>
<keyword evidence="5 12" id="KW-0963">Cytoplasm</keyword>
<name>A0A0A3ANW2_9PAST</name>
<protein>
    <recommendedName>
        <fullName evidence="4 12">Trigger factor</fullName>
        <shortName evidence="12">TF</shortName>
        <ecNumber evidence="3 12">5.2.1.8</ecNumber>
    </recommendedName>
    <alternativeName>
        <fullName evidence="11 12">PPIase</fullName>
    </alternativeName>
</protein>
<reference evidence="16 17" key="1">
    <citation type="submission" date="2014-11" db="EMBL/GenBank/DDBJ databases">
        <title>Draft genome sequence of Chelonobacter oris 1662T, associated with respiratory disease in Hermann's Tortoises.</title>
        <authorList>
            <person name="Kudirkiene E."/>
            <person name="Hansen M.J."/>
            <person name="Bojesen A.M."/>
        </authorList>
    </citation>
    <scope>NUCLEOTIDE SEQUENCE [LARGE SCALE GENOMIC DNA]</scope>
    <source>
        <strain evidence="16 17">1662</strain>
    </source>
</reference>
<dbReference type="AlphaFoldDB" id="A0A0A3ANW2"/>
<organism evidence="16 17">
    <name type="scientific">Chelonobacter oris</name>
    <dbReference type="NCBI Taxonomy" id="505317"/>
    <lineage>
        <taxon>Bacteria</taxon>
        <taxon>Pseudomonadati</taxon>
        <taxon>Pseudomonadota</taxon>
        <taxon>Gammaproteobacteria</taxon>
        <taxon>Pasteurellales</taxon>
        <taxon>Pasteurellaceae</taxon>
        <taxon>Chelonobacter</taxon>
    </lineage>
</organism>
<dbReference type="Proteomes" id="UP000030380">
    <property type="component" value="Unassembled WGS sequence"/>
</dbReference>
<dbReference type="GO" id="GO:0005737">
    <property type="term" value="C:cytoplasm"/>
    <property type="evidence" value="ECO:0007669"/>
    <property type="project" value="UniProtKB-SubCell"/>
</dbReference>
<dbReference type="GO" id="GO:0051301">
    <property type="term" value="P:cell division"/>
    <property type="evidence" value="ECO:0007669"/>
    <property type="project" value="UniProtKB-KW"/>
</dbReference>
<evidence type="ECO:0000256" key="9">
    <source>
        <dbReference type="ARBA" id="ARBA00023235"/>
    </source>
</evidence>
<dbReference type="GO" id="GO:0015031">
    <property type="term" value="P:protein transport"/>
    <property type="evidence" value="ECO:0007669"/>
    <property type="project" value="UniProtKB-UniRule"/>
</dbReference>
<dbReference type="InterPro" id="IPR008880">
    <property type="entry name" value="Trigger_fac_C"/>
</dbReference>
<keyword evidence="8 12" id="KW-0143">Chaperone</keyword>
<dbReference type="FunFam" id="3.30.70.1050:FF:000001">
    <property type="entry name" value="Trigger factor"/>
    <property type="match status" value="1"/>
</dbReference>
<dbReference type="InterPro" id="IPR037041">
    <property type="entry name" value="Trigger_fac_C_sf"/>
</dbReference>
<evidence type="ECO:0000313" key="17">
    <source>
        <dbReference type="Proteomes" id="UP000030380"/>
    </source>
</evidence>
<dbReference type="STRING" id="505317.OA57_11615"/>
<evidence type="ECO:0000259" key="15">
    <source>
        <dbReference type="PROSITE" id="PS50059"/>
    </source>
</evidence>
<evidence type="ECO:0000256" key="7">
    <source>
        <dbReference type="ARBA" id="ARBA00023110"/>
    </source>
</evidence>
<evidence type="ECO:0000256" key="6">
    <source>
        <dbReference type="ARBA" id="ARBA00022618"/>
    </source>
</evidence>
<evidence type="ECO:0000256" key="11">
    <source>
        <dbReference type="ARBA" id="ARBA00029986"/>
    </source>
</evidence>
<comment type="subcellular location">
    <subcellularLocation>
        <location evidence="12">Cytoplasm</location>
    </subcellularLocation>
    <text evidence="12">About half TF is bound to the ribosome near the polypeptide exit tunnel while the other half is free in the cytoplasm.</text>
</comment>
<comment type="similarity">
    <text evidence="2 12 14">Belongs to the FKBP-type PPIase family. Tig subfamily.</text>
</comment>
<dbReference type="SUPFAM" id="SSF54534">
    <property type="entry name" value="FKBP-like"/>
    <property type="match status" value="1"/>
</dbReference>
<dbReference type="Pfam" id="PF05697">
    <property type="entry name" value="Trigger_N"/>
    <property type="match status" value="1"/>
</dbReference>
<dbReference type="RefSeq" id="WP_034618054.1">
    <property type="nucleotide sequence ID" value="NZ_JSUM01000020.1"/>
</dbReference>
<dbReference type="PIRSF" id="PIRSF003095">
    <property type="entry name" value="Trigger_factor"/>
    <property type="match status" value="1"/>
</dbReference>
<dbReference type="FunFam" id="3.10.50.40:FF:000001">
    <property type="entry name" value="Trigger factor"/>
    <property type="match status" value="1"/>
</dbReference>
<dbReference type="SUPFAM" id="SSF102735">
    <property type="entry name" value="Trigger factor ribosome-binding domain"/>
    <property type="match status" value="1"/>
</dbReference>
<keyword evidence="17" id="KW-1185">Reference proteome</keyword>
<feature type="domain" description="PPIase FKBP-type" evidence="15">
    <location>
        <begin position="161"/>
        <end position="249"/>
    </location>
</feature>
<dbReference type="Gene3D" id="1.10.3120.10">
    <property type="entry name" value="Trigger factor, C-terminal domain"/>
    <property type="match status" value="1"/>
</dbReference>
<dbReference type="InterPro" id="IPR046357">
    <property type="entry name" value="PPIase_dom_sf"/>
</dbReference>
<accession>A0A0A3ANW2</accession>
<evidence type="ECO:0000256" key="14">
    <source>
        <dbReference type="RuleBase" id="RU003914"/>
    </source>
</evidence>
<sequence length="433" mass="48283">MQFSVETTQGLERRITITVAADTIEQNVREELKNVAKNARIDGFRKGKIPPAIVEKRFGASVRQDVLSDAMQRSFFDAIMQDKINFAGRPTFTPEQYEAGKDFTFSATFEVYPEVKLQGLEEISVEKPVVEISEADIDKMIDVLRKQQATWKESAVAAKADDRVTIDFDGSVDGEAFEGGKAADFVLLMGQGRMIPGFEDGIVGRKAGENFTIDVTFPEDYHAENLKGKAAKFDISLKKVEEMELPEVTEEFVQKFGSKNKTVADLRAEISKNMQRELNNALTTRVKNQVIDGLLANNSIDVPAAAVDQEIEVLQQQAAQRFGGQAPKDFQLPREIFEDQARRRVQVGLLFAEVIAANELKVDEARVKAMIEDIAAAYEQPAEVVEYYSNNKELMNNLRNVVLEEQAVDAVLAKAKVTEKAASFDEIMNPQQA</sequence>
<dbReference type="InterPro" id="IPR008881">
    <property type="entry name" value="Trigger_fac_ribosome-bd_bac"/>
</dbReference>
<comment type="domain">
    <text evidence="12">Consists of 3 domains; the N-terminus binds the ribosome, the middle domain has PPIase activity, while the C-terminus has intrinsic chaperone activity on its own.</text>
</comment>
<dbReference type="HAMAP" id="MF_00303">
    <property type="entry name" value="Trigger_factor_Tig"/>
    <property type="match status" value="1"/>
</dbReference>
<dbReference type="GO" id="GO:0043335">
    <property type="term" value="P:protein unfolding"/>
    <property type="evidence" value="ECO:0007669"/>
    <property type="project" value="TreeGrafter"/>
</dbReference>
<dbReference type="GO" id="GO:0044183">
    <property type="term" value="F:protein folding chaperone"/>
    <property type="evidence" value="ECO:0007669"/>
    <property type="project" value="TreeGrafter"/>
</dbReference>
<keyword evidence="9 12" id="KW-0413">Isomerase</keyword>
<evidence type="ECO:0000256" key="13">
    <source>
        <dbReference type="PROSITE-ProRule" id="PRU00277"/>
    </source>
</evidence>
<evidence type="ECO:0000256" key="8">
    <source>
        <dbReference type="ARBA" id="ARBA00023186"/>
    </source>
</evidence>
<evidence type="ECO:0000256" key="5">
    <source>
        <dbReference type="ARBA" id="ARBA00022490"/>
    </source>
</evidence>
<evidence type="ECO:0000256" key="1">
    <source>
        <dbReference type="ARBA" id="ARBA00000971"/>
    </source>
</evidence>